<dbReference type="SUPFAM" id="SSF51735">
    <property type="entry name" value="NAD(P)-binding Rossmann-fold domains"/>
    <property type="match status" value="1"/>
</dbReference>
<name>A0A137P3W7_CONC2</name>
<dbReference type="EMBL" id="KQ964525">
    <property type="protein sequence ID" value="KXN69715.1"/>
    <property type="molecule type" value="Genomic_DNA"/>
</dbReference>
<dbReference type="InterPro" id="IPR036291">
    <property type="entry name" value="NAD(P)-bd_dom_sf"/>
</dbReference>
<dbReference type="Gene3D" id="3.40.50.720">
    <property type="entry name" value="NAD(P)-binding Rossmann-like Domain"/>
    <property type="match status" value="1"/>
</dbReference>
<dbReference type="CDD" id="cd05254">
    <property type="entry name" value="dTDP_HR_like_SDR_e"/>
    <property type="match status" value="1"/>
</dbReference>
<dbReference type="InterPro" id="IPR029903">
    <property type="entry name" value="RmlD-like-bd"/>
</dbReference>
<dbReference type="AlphaFoldDB" id="A0A137P3W7"/>
<dbReference type="InterPro" id="IPR005913">
    <property type="entry name" value="dTDP_dehydrorham_reduct"/>
</dbReference>
<dbReference type="PANTHER" id="PTHR10491:SF4">
    <property type="entry name" value="METHIONINE ADENOSYLTRANSFERASE 2 SUBUNIT BETA"/>
    <property type="match status" value="1"/>
</dbReference>
<accession>A0A137P3W7</accession>
<dbReference type="OrthoDB" id="6235964at2759"/>
<protein>
    <submittedName>
        <fullName evidence="2">NAD(P)-binding protein</fullName>
    </submittedName>
</protein>
<evidence type="ECO:0000259" key="1">
    <source>
        <dbReference type="Pfam" id="PF04321"/>
    </source>
</evidence>
<dbReference type="GO" id="GO:0048270">
    <property type="term" value="F:methionine adenosyltransferase regulator activity"/>
    <property type="evidence" value="ECO:0007669"/>
    <property type="project" value="TreeGrafter"/>
</dbReference>
<feature type="domain" description="RmlD-like substrate binding" evidence="1">
    <location>
        <begin position="6"/>
        <end position="281"/>
    </location>
</feature>
<proteinExistence type="predicted"/>
<dbReference type="OMA" id="MSQLWAS"/>
<dbReference type="Proteomes" id="UP000070444">
    <property type="component" value="Unassembled WGS sequence"/>
</dbReference>
<dbReference type="GO" id="GO:0006556">
    <property type="term" value="P:S-adenosylmethionine biosynthetic process"/>
    <property type="evidence" value="ECO:0007669"/>
    <property type="project" value="UniProtKB-UniPathway"/>
</dbReference>
<dbReference type="UniPathway" id="UPA00315">
    <property type="reaction ID" value="UER00080"/>
</dbReference>
<evidence type="ECO:0000313" key="2">
    <source>
        <dbReference type="EMBL" id="KXN69715.1"/>
    </source>
</evidence>
<dbReference type="GO" id="GO:0048269">
    <property type="term" value="C:methionine adenosyltransferase complex"/>
    <property type="evidence" value="ECO:0007669"/>
    <property type="project" value="TreeGrafter"/>
</dbReference>
<sequence length="305" mass="34122">MTTIGKVAISGASGLLGRSVYKTFKAKGWEVIGLAQSRASNGLVKIDLTSEAEIKDFFNQHKPDLFIHCAAVRHPEFAENQKDVTYTMNVKVPEWLALECKSHNSDLIYISTNYIFDGTEAPYDTDSKVNPLNYYGSSKLQGEQIIHSTLPQAVSIRIPVLYGEVEYPGESAVNGLISIVKNPTKPLSINHHSTRTPTHVDEVSRSLKRIGEFLIKKTPNFPNILHISNANVFTEYEICQLIAKTLGVSIDHLEPELEWPKDAKIEEPEDCIMNVDRTLALGIDECNVGLEPWLTEHLKNNSDKY</sequence>
<dbReference type="Pfam" id="PF04321">
    <property type="entry name" value="RmlD_sub_bind"/>
    <property type="match status" value="1"/>
</dbReference>
<gene>
    <name evidence="2" type="ORF">CONCODRAFT_18118</name>
</gene>
<dbReference type="PANTHER" id="PTHR10491">
    <property type="entry name" value="DTDP-4-DEHYDRORHAMNOSE REDUCTASE"/>
    <property type="match status" value="1"/>
</dbReference>
<organism evidence="2 3">
    <name type="scientific">Conidiobolus coronatus (strain ATCC 28846 / CBS 209.66 / NRRL 28638)</name>
    <name type="common">Delacroixia coronata</name>
    <dbReference type="NCBI Taxonomy" id="796925"/>
    <lineage>
        <taxon>Eukaryota</taxon>
        <taxon>Fungi</taxon>
        <taxon>Fungi incertae sedis</taxon>
        <taxon>Zoopagomycota</taxon>
        <taxon>Entomophthoromycotina</taxon>
        <taxon>Entomophthoromycetes</taxon>
        <taxon>Entomophthorales</taxon>
        <taxon>Ancylistaceae</taxon>
        <taxon>Conidiobolus</taxon>
    </lineage>
</organism>
<keyword evidence="3" id="KW-1185">Reference proteome</keyword>
<dbReference type="STRING" id="796925.A0A137P3W7"/>
<reference evidence="2 3" key="1">
    <citation type="journal article" date="2015" name="Genome Biol. Evol.">
        <title>Phylogenomic analyses indicate that early fungi evolved digesting cell walls of algal ancestors of land plants.</title>
        <authorList>
            <person name="Chang Y."/>
            <person name="Wang S."/>
            <person name="Sekimoto S."/>
            <person name="Aerts A.L."/>
            <person name="Choi C."/>
            <person name="Clum A."/>
            <person name="LaButti K.M."/>
            <person name="Lindquist E.A."/>
            <person name="Yee Ngan C."/>
            <person name="Ohm R.A."/>
            <person name="Salamov A.A."/>
            <person name="Grigoriev I.V."/>
            <person name="Spatafora J.W."/>
            <person name="Berbee M.L."/>
        </authorList>
    </citation>
    <scope>NUCLEOTIDE SEQUENCE [LARGE SCALE GENOMIC DNA]</scope>
    <source>
        <strain evidence="2 3">NRRL 28638</strain>
    </source>
</reference>
<evidence type="ECO:0000313" key="3">
    <source>
        <dbReference type="Proteomes" id="UP000070444"/>
    </source>
</evidence>